<keyword evidence="6" id="KW-1185">Reference proteome</keyword>
<feature type="domain" description="S-adenosyl-l-methionine hydroxide adenosyltransferase N-terminal" evidence="3">
    <location>
        <begin position="2"/>
        <end position="142"/>
    </location>
</feature>
<dbReference type="PANTHER" id="PTHR35092">
    <property type="entry name" value="CHLORINASE MJ1651"/>
    <property type="match status" value="1"/>
</dbReference>
<name>A0A1G5R1T0_9GAMM</name>
<evidence type="ECO:0000313" key="6">
    <source>
        <dbReference type="Proteomes" id="UP000199648"/>
    </source>
</evidence>
<protein>
    <recommendedName>
        <fullName evidence="7">Adenosyl-chloride synthase</fullName>
    </recommendedName>
</protein>
<dbReference type="InterPro" id="IPR046470">
    <property type="entry name" value="SAM_HAT_C"/>
</dbReference>
<reference evidence="5 6" key="1">
    <citation type="submission" date="2016-10" db="EMBL/GenBank/DDBJ databases">
        <authorList>
            <person name="de Groot N.N."/>
        </authorList>
    </citation>
    <scope>NUCLEOTIDE SEQUENCE [LARGE SCALE GENOMIC DNA]</scope>
    <source>
        <strain evidence="5 6">HLD2</strain>
    </source>
</reference>
<dbReference type="RefSeq" id="WP_092999260.1">
    <property type="nucleotide sequence ID" value="NZ_FMWD01000018.1"/>
</dbReference>
<gene>
    <name evidence="5" type="ORF">SAMN03097708_03243</name>
</gene>
<dbReference type="InterPro" id="IPR002747">
    <property type="entry name" value="SAM_OH_AdoTrfase"/>
</dbReference>
<dbReference type="EMBL" id="FMWD01000018">
    <property type="protein sequence ID" value="SCZ68055.1"/>
    <property type="molecule type" value="Genomic_DNA"/>
</dbReference>
<comment type="similarity">
    <text evidence="2">Belongs to the SAM hydrolase / SAM-dependent halogenase family.</text>
</comment>
<evidence type="ECO:0008006" key="7">
    <source>
        <dbReference type="Google" id="ProtNLM"/>
    </source>
</evidence>
<dbReference type="SUPFAM" id="SSF101852">
    <property type="entry name" value="Bacterial fluorinating enzyme, C-terminal domain"/>
    <property type="match status" value="1"/>
</dbReference>
<dbReference type="SUPFAM" id="SSF102522">
    <property type="entry name" value="Bacterial fluorinating enzyme, N-terminal domain"/>
    <property type="match status" value="1"/>
</dbReference>
<dbReference type="InterPro" id="IPR023227">
    <property type="entry name" value="SAM_OH_AdoTrfase_C_sf"/>
</dbReference>
<dbReference type="STRING" id="415747.SAMN03097708_03243"/>
<dbReference type="OrthoDB" id="9792195at2"/>
<dbReference type="InterPro" id="IPR046469">
    <property type="entry name" value="SAM_HAT_N"/>
</dbReference>
<evidence type="ECO:0000256" key="2">
    <source>
        <dbReference type="ARBA" id="ARBA00024035"/>
    </source>
</evidence>
<dbReference type="Pfam" id="PF20257">
    <property type="entry name" value="SAM_HAT_C"/>
    <property type="match status" value="1"/>
</dbReference>
<proteinExistence type="inferred from homology"/>
<dbReference type="Gene3D" id="2.40.30.90">
    <property type="entry name" value="Bacterial fluorinating enzyme like"/>
    <property type="match status" value="1"/>
</dbReference>
<evidence type="ECO:0000259" key="4">
    <source>
        <dbReference type="Pfam" id="PF20257"/>
    </source>
</evidence>
<evidence type="ECO:0000256" key="1">
    <source>
        <dbReference type="ARBA" id="ARBA00022691"/>
    </source>
</evidence>
<accession>A0A1G5R1T0</accession>
<dbReference type="InterPro" id="IPR023228">
    <property type="entry name" value="SAM_OH_AdoTrfase_N_sf"/>
</dbReference>
<dbReference type="AlphaFoldDB" id="A0A1G5R1T0"/>
<sequence length="245" mass="26109">MILMFTDFGWKGPYLGQLESVLRSEAPGVPVVNLMSDAPAFNPRAAAYLLNALTMDLPPRAVVVGVVDPGVGSVDREPVALAADGRWFVGPGNGLFNAIAAGAKAAQWHRIQWQPPRLSASFHGRDLFAPVAARLASGHPVELEAFDGPDLAGWDDDLEEVVYIDGFGNAMTGIRADGLDRGSHLKAGPHTLRWARTFSDRPEGAAFWYGNSLGLVEIAANKANAAEQLSLDIGTKIETLGPGKR</sequence>
<dbReference type="Gene3D" id="3.40.50.10790">
    <property type="entry name" value="S-adenosyl-l-methionine hydroxide adenosyltransferase, N-terminal"/>
    <property type="match status" value="1"/>
</dbReference>
<dbReference type="PIRSF" id="PIRSF006779">
    <property type="entry name" value="UCP006779"/>
    <property type="match status" value="1"/>
</dbReference>
<evidence type="ECO:0000259" key="3">
    <source>
        <dbReference type="Pfam" id="PF01887"/>
    </source>
</evidence>
<dbReference type="Pfam" id="PF01887">
    <property type="entry name" value="SAM_HAT_N"/>
    <property type="match status" value="1"/>
</dbReference>
<evidence type="ECO:0000313" key="5">
    <source>
        <dbReference type="EMBL" id="SCZ68055.1"/>
    </source>
</evidence>
<dbReference type="Proteomes" id="UP000199648">
    <property type="component" value="Unassembled WGS sequence"/>
</dbReference>
<dbReference type="PANTHER" id="PTHR35092:SF1">
    <property type="entry name" value="CHLORINASE MJ1651"/>
    <property type="match status" value="1"/>
</dbReference>
<organism evidence="5 6">
    <name type="scientific">Thiohalomonas denitrificans</name>
    <dbReference type="NCBI Taxonomy" id="415747"/>
    <lineage>
        <taxon>Bacteria</taxon>
        <taxon>Pseudomonadati</taxon>
        <taxon>Pseudomonadota</taxon>
        <taxon>Gammaproteobacteria</taxon>
        <taxon>Thiohalomonadales</taxon>
        <taxon>Thiohalomonadaceae</taxon>
        <taxon>Thiohalomonas</taxon>
    </lineage>
</organism>
<keyword evidence="1" id="KW-0949">S-adenosyl-L-methionine</keyword>
<feature type="domain" description="S-adenosyl-l-methionine hydroxide adenosyltransferase C-terminal" evidence="4">
    <location>
        <begin position="160"/>
        <end position="238"/>
    </location>
</feature>